<dbReference type="AlphaFoldDB" id="A0A9W8EIW8"/>
<feature type="domain" description="N-acetyltransferase" evidence="3">
    <location>
        <begin position="11"/>
        <end position="181"/>
    </location>
</feature>
<dbReference type="GO" id="GO:0004059">
    <property type="term" value="F:aralkylamine N-acetyltransferase activity"/>
    <property type="evidence" value="ECO:0007669"/>
    <property type="project" value="TreeGrafter"/>
</dbReference>
<dbReference type="InterPro" id="IPR016181">
    <property type="entry name" value="Acyl_CoA_acyltransferase"/>
</dbReference>
<dbReference type="Proteomes" id="UP001150907">
    <property type="component" value="Unassembled WGS sequence"/>
</dbReference>
<sequence length="181" mass="20219">MMPPPSSALALDFRLLSSEAEVHAAHRLEAAGYSEDEGASLESMLYRYRNAQHLFLGAFDLQTTLVGYIMSTQVAAPLVTHDSMSVHDPQGTTVCVHSVCVGPQWQRRGVAQRLLEEYTELVRKYNQECMSSADMEERISRIAMLSRADLVQLYERAGYHCLGPSTVIHGSEQWVDCVLDL</sequence>
<proteinExistence type="predicted"/>
<organism evidence="4 5">
    <name type="scientific">Coemansia thaxteri</name>
    <dbReference type="NCBI Taxonomy" id="2663907"/>
    <lineage>
        <taxon>Eukaryota</taxon>
        <taxon>Fungi</taxon>
        <taxon>Fungi incertae sedis</taxon>
        <taxon>Zoopagomycota</taxon>
        <taxon>Kickxellomycotina</taxon>
        <taxon>Kickxellomycetes</taxon>
        <taxon>Kickxellales</taxon>
        <taxon>Kickxellaceae</taxon>
        <taxon>Coemansia</taxon>
    </lineage>
</organism>
<evidence type="ECO:0000313" key="5">
    <source>
        <dbReference type="Proteomes" id="UP001150907"/>
    </source>
</evidence>
<accession>A0A9W8EIW8</accession>
<dbReference type="Pfam" id="PF00583">
    <property type="entry name" value="Acetyltransf_1"/>
    <property type="match status" value="1"/>
</dbReference>
<gene>
    <name evidence="4" type="ORF">H4R26_003081</name>
</gene>
<evidence type="ECO:0000256" key="1">
    <source>
        <dbReference type="ARBA" id="ARBA00022679"/>
    </source>
</evidence>
<dbReference type="InterPro" id="IPR051635">
    <property type="entry name" value="SNAT-like"/>
</dbReference>
<name>A0A9W8EIW8_9FUNG</name>
<dbReference type="GO" id="GO:0005737">
    <property type="term" value="C:cytoplasm"/>
    <property type="evidence" value="ECO:0007669"/>
    <property type="project" value="TreeGrafter"/>
</dbReference>
<dbReference type="EMBL" id="JANBQF010000222">
    <property type="protein sequence ID" value="KAJ2003418.1"/>
    <property type="molecule type" value="Genomic_DNA"/>
</dbReference>
<dbReference type="PANTHER" id="PTHR10908:SF0">
    <property type="entry name" value="SEROTONIN N-ACETYLTRANSFERASE"/>
    <property type="match status" value="1"/>
</dbReference>
<evidence type="ECO:0000259" key="3">
    <source>
        <dbReference type="PROSITE" id="PS51186"/>
    </source>
</evidence>
<dbReference type="SUPFAM" id="SSF55729">
    <property type="entry name" value="Acyl-CoA N-acyltransferases (Nat)"/>
    <property type="match status" value="1"/>
</dbReference>
<evidence type="ECO:0000313" key="4">
    <source>
        <dbReference type="EMBL" id="KAJ2003418.1"/>
    </source>
</evidence>
<keyword evidence="5" id="KW-1185">Reference proteome</keyword>
<dbReference type="PROSITE" id="PS51186">
    <property type="entry name" value="GNAT"/>
    <property type="match status" value="1"/>
</dbReference>
<dbReference type="OrthoDB" id="30840at2759"/>
<comment type="caution">
    <text evidence="4">The sequence shown here is derived from an EMBL/GenBank/DDBJ whole genome shotgun (WGS) entry which is preliminary data.</text>
</comment>
<dbReference type="Gene3D" id="3.40.630.30">
    <property type="match status" value="1"/>
</dbReference>
<evidence type="ECO:0000256" key="2">
    <source>
        <dbReference type="ARBA" id="ARBA00023315"/>
    </source>
</evidence>
<protein>
    <recommendedName>
        <fullName evidence="3">N-acetyltransferase domain-containing protein</fullName>
    </recommendedName>
</protein>
<dbReference type="InterPro" id="IPR000182">
    <property type="entry name" value="GNAT_dom"/>
</dbReference>
<keyword evidence="1" id="KW-0808">Transferase</keyword>
<dbReference type="CDD" id="cd04301">
    <property type="entry name" value="NAT_SF"/>
    <property type="match status" value="1"/>
</dbReference>
<keyword evidence="2" id="KW-0012">Acyltransferase</keyword>
<reference evidence="4" key="1">
    <citation type="submission" date="2022-07" db="EMBL/GenBank/DDBJ databases">
        <title>Phylogenomic reconstructions and comparative analyses of Kickxellomycotina fungi.</title>
        <authorList>
            <person name="Reynolds N.K."/>
            <person name="Stajich J.E."/>
            <person name="Barry K."/>
            <person name="Grigoriev I.V."/>
            <person name="Crous P."/>
            <person name="Smith M.E."/>
        </authorList>
    </citation>
    <scope>NUCLEOTIDE SEQUENCE</scope>
    <source>
        <strain evidence="4">IMI 214461</strain>
    </source>
</reference>
<dbReference type="PANTHER" id="PTHR10908">
    <property type="entry name" value="SEROTONIN N-ACETYLTRANSFERASE"/>
    <property type="match status" value="1"/>
</dbReference>